<dbReference type="EMBL" id="FRXN01000008">
    <property type="protein sequence ID" value="SHO65362.1"/>
    <property type="molecule type" value="Genomic_DNA"/>
</dbReference>
<dbReference type="RefSeq" id="WP_073573625.1">
    <property type="nucleotide sequence ID" value="NZ_FRXN01000008.1"/>
</dbReference>
<dbReference type="GO" id="GO:0016301">
    <property type="term" value="F:kinase activity"/>
    <property type="evidence" value="ECO:0007669"/>
    <property type="project" value="UniProtKB-KW"/>
</dbReference>
<reference evidence="2" key="1">
    <citation type="submission" date="2016-12" db="EMBL/GenBank/DDBJ databases">
        <authorList>
            <person name="Varghese N."/>
            <person name="Submissions S."/>
        </authorList>
    </citation>
    <scope>NUCLEOTIDE SEQUENCE [LARGE SCALE GENOMIC DNA]</scope>
    <source>
        <strain evidence="2">DSM 25035</strain>
    </source>
</reference>
<gene>
    <name evidence="1" type="ORF">SAMN04488108_4023</name>
</gene>
<name>A0A1M7ZKM8_9BACT</name>
<keyword evidence="2" id="KW-1185">Reference proteome</keyword>
<keyword evidence="1" id="KW-0418">Kinase</keyword>
<dbReference type="InterPro" id="IPR018490">
    <property type="entry name" value="cNMP-bd_dom_sf"/>
</dbReference>
<dbReference type="SUPFAM" id="SSF51206">
    <property type="entry name" value="cAMP-binding domain-like"/>
    <property type="match status" value="1"/>
</dbReference>
<keyword evidence="1" id="KW-0808">Transferase</keyword>
<dbReference type="OrthoDB" id="823735at2"/>
<dbReference type="InterPro" id="IPR014710">
    <property type="entry name" value="RmlC-like_jellyroll"/>
</dbReference>
<protein>
    <submittedName>
        <fullName evidence="1">cAMP-binding domain of CRP or a regulatory subunit of cAMP-dependent protein kinases</fullName>
    </submittedName>
</protein>
<dbReference type="Proteomes" id="UP000184609">
    <property type="component" value="Unassembled WGS sequence"/>
</dbReference>
<dbReference type="STRING" id="1073327.SAMN04488108_4023"/>
<dbReference type="Gene3D" id="2.60.120.10">
    <property type="entry name" value="Jelly Rolls"/>
    <property type="match status" value="1"/>
</dbReference>
<dbReference type="AlphaFoldDB" id="A0A1M7ZKM8"/>
<proteinExistence type="predicted"/>
<organism evidence="1 2">
    <name type="scientific">Algoriphagus zhangzhouensis</name>
    <dbReference type="NCBI Taxonomy" id="1073327"/>
    <lineage>
        <taxon>Bacteria</taxon>
        <taxon>Pseudomonadati</taxon>
        <taxon>Bacteroidota</taxon>
        <taxon>Cytophagia</taxon>
        <taxon>Cytophagales</taxon>
        <taxon>Cyclobacteriaceae</taxon>
        <taxon>Algoriphagus</taxon>
    </lineage>
</organism>
<accession>A0A1M7ZKM8</accession>
<sequence>MENNLKKLKEDCVQLVPGLSLDFEKLRYYIYLKKAKRGDIIKEPNTIEICSRYICEGYIGLLKEGEEGEALKEIFKVTDIAFDFKSYWKEKKTKSYLKCLSDVVYFEVSKKSELELVRLFPEFTSLGLAINHRLLERFSRRSNLKGQGIHKSYPKFLQVFPGIDEVLSQNKIASYFGCTARTVRYVQKEFKSERK</sequence>
<evidence type="ECO:0000313" key="1">
    <source>
        <dbReference type="EMBL" id="SHO65362.1"/>
    </source>
</evidence>
<evidence type="ECO:0000313" key="2">
    <source>
        <dbReference type="Proteomes" id="UP000184609"/>
    </source>
</evidence>